<dbReference type="EMBL" id="QAYL01000011">
    <property type="protein sequence ID" value="RFD25713.1"/>
    <property type="molecule type" value="Genomic_DNA"/>
</dbReference>
<evidence type="ECO:0000313" key="7">
    <source>
        <dbReference type="EMBL" id="RFD25713.1"/>
    </source>
</evidence>
<proteinExistence type="inferred from homology"/>
<dbReference type="PANTHER" id="PTHR22550">
    <property type="entry name" value="SPORE GERMINATION PROTEIN"/>
    <property type="match status" value="1"/>
</dbReference>
<feature type="transmembrane region" description="Helical" evidence="5">
    <location>
        <begin position="16"/>
        <end position="36"/>
    </location>
</feature>
<feature type="transmembrane region" description="Helical" evidence="5">
    <location>
        <begin position="310"/>
        <end position="329"/>
    </location>
</feature>
<dbReference type="PANTHER" id="PTHR22550:SF5">
    <property type="entry name" value="LEUCINE ZIPPER PROTEIN 4"/>
    <property type="match status" value="1"/>
</dbReference>
<dbReference type="SMART" id="SM00327">
    <property type="entry name" value="VWA"/>
    <property type="match status" value="1"/>
</dbReference>
<dbReference type="NCBIfam" id="NF010238">
    <property type="entry name" value="PRK13685.1"/>
    <property type="match status" value="1"/>
</dbReference>
<dbReference type="PROSITE" id="PS50234">
    <property type="entry name" value="VWFA"/>
    <property type="match status" value="1"/>
</dbReference>
<keyword evidence="4 5" id="KW-0472">Membrane</keyword>
<dbReference type="InterPro" id="IPR036465">
    <property type="entry name" value="vWFA_dom_sf"/>
</dbReference>
<dbReference type="OrthoDB" id="8882959at2"/>
<dbReference type="Pfam" id="PF13519">
    <property type="entry name" value="VWA_2"/>
    <property type="match status" value="1"/>
</dbReference>
<evidence type="ECO:0000313" key="8">
    <source>
        <dbReference type="Proteomes" id="UP000258522"/>
    </source>
</evidence>
<evidence type="ECO:0000256" key="2">
    <source>
        <dbReference type="ARBA" id="ARBA00022692"/>
    </source>
</evidence>
<comment type="subcellular location">
    <subcellularLocation>
        <location evidence="5">Cell membrane</location>
        <topology evidence="5">Multi-pass membrane protein</topology>
    </subcellularLocation>
</comment>
<keyword evidence="8" id="KW-1185">Reference proteome</keyword>
<accession>A0A3E1HGY5</accession>
<dbReference type="Proteomes" id="UP000258522">
    <property type="component" value="Unassembled WGS sequence"/>
</dbReference>
<dbReference type="CDD" id="cd00198">
    <property type="entry name" value="vWFA"/>
    <property type="match status" value="1"/>
</dbReference>
<feature type="domain" description="VWFA" evidence="6">
    <location>
        <begin position="98"/>
        <end position="294"/>
    </location>
</feature>
<evidence type="ECO:0000256" key="4">
    <source>
        <dbReference type="ARBA" id="ARBA00023136"/>
    </source>
</evidence>
<dbReference type="InterPro" id="IPR050768">
    <property type="entry name" value="UPF0353/GerABKA_families"/>
</dbReference>
<evidence type="ECO:0000256" key="5">
    <source>
        <dbReference type="HAMAP-Rule" id="MF_01340"/>
    </source>
</evidence>
<protein>
    <recommendedName>
        <fullName evidence="5">UPF0353 protein MUBE_07770</fullName>
    </recommendedName>
</protein>
<organism evidence="7 8">
    <name type="scientific">Mycobacterium uberis</name>
    <dbReference type="NCBI Taxonomy" id="2162698"/>
    <lineage>
        <taxon>Bacteria</taxon>
        <taxon>Bacillati</taxon>
        <taxon>Actinomycetota</taxon>
        <taxon>Actinomycetes</taxon>
        <taxon>Mycobacteriales</taxon>
        <taxon>Mycobacteriaceae</taxon>
        <taxon>Mycobacterium</taxon>
    </lineage>
</organism>
<dbReference type="Gene3D" id="3.40.50.410">
    <property type="entry name" value="von Willebrand factor, type A domain"/>
    <property type="match status" value="1"/>
</dbReference>
<dbReference type="HAMAP" id="MF_01340">
    <property type="entry name" value="UPF0353"/>
    <property type="match status" value="1"/>
</dbReference>
<dbReference type="RefSeq" id="WP_116540099.1">
    <property type="nucleotide sequence ID" value="NZ_QAYL01000011.1"/>
</dbReference>
<feature type="transmembrane region" description="Helical" evidence="5">
    <location>
        <begin position="67"/>
        <end position="85"/>
    </location>
</feature>
<dbReference type="GO" id="GO:0005886">
    <property type="term" value="C:plasma membrane"/>
    <property type="evidence" value="ECO:0007669"/>
    <property type="project" value="UniProtKB-SubCell"/>
</dbReference>
<evidence type="ECO:0000256" key="3">
    <source>
        <dbReference type="ARBA" id="ARBA00022989"/>
    </source>
</evidence>
<gene>
    <name evidence="7" type="ORF">MUBE_07770</name>
</gene>
<name>A0A3E1HGY5_9MYCO</name>
<dbReference type="InterPro" id="IPR022933">
    <property type="entry name" value="UPF0353"/>
</dbReference>
<reference evidence="7 8" key="1">
    <citation type="submission" date="2018-07" db="EMBL/GenBank/DDBJ databases">
        <title>Whole genome sequence of Mycobacterium uberis.</title>
        <authorList>
            <person name="Benjak A."/>
        </authorList>
    </citation>
    <scope>NUCLEOTIDE SEQUENCE [LARGE SCALE GENOMIC DNA]</scope>
    <source>
        <strain evidence="7 8">Jura</strain>
    </source>
</reference>
<evidence type="ECO:0000256" key="1">
    <source>
        <dbReference type="ARBA" id="ARBA00022475"/>
    </source>
</evidence>
<dbReference type="FunFam" id="3.40.50.410:FF:000078">
    <property type="entry name" value="UPF0353 protein RN09_1826"/>
    <property type="match status" value="1"/>
</dbReference>
<keyword evidence="1 5" id="KW-1003">Cell membrane</keyword>
<sequence length="335" mass="36032">MTLPLLGPMSLSGFEHSWFFLFILVVLGLAALYVVMQVARQRRMLRFANMELLQSVAPKQSVQWRHVPAILLVLALLLLTIAMVGPTNDVRIPRNRAVVMLVIDVSQSMRATDIEPNRMTAAQEAAKQFVGELTPGINLGLIAYAGTATVLVSPTTNRDATKNALDKLQFADRTATGEAIFTALQAIATVDAVIGGSDTPPPARIVLFSDGKETMPTNPDNPKGAYTAARTAKDQGVPISTISFGTPYGFVEINSQRQPVPVDDETMKKVAQLSGGNSYNATTLAELEAVYASLQQQIGYETIKGDASVGWLRLGVLVLALAALAALMINRRLPT</sequence>
<evidence type="ECO:0000259" key="6">
    <source>
        <dbReference type="PROSITE" id="PS50234"/>
    </source>
</evidence>
<comment type="similarity">
    <text evidence="5">Belongs to the UPF0353 family.</text>
</comment>
<dbReference type="SUPFAM" id="SSF53300">
    <property type="entry name" value="vWA-like"/>
    <property type="match status" value="1"/>
</dbReference>
<comment type="caution">
    <text evidence="7">The sequence shown here is derived from an EMBL/GenBank/DDBJ whole genome shotgun (WGS) entry which is preliminary data.</text>
</comment>
<dbReference type="InterPro" id="IPR002035">
    <property type="entry name" value="VWF_A"/>
</dbReference>
<keyword evidence="3 5" id="KW-1133">Transmembrane helix</keyword>
<dbReference type="AlphaFoldDB" id="A0A3E1HGY5"/>
<keyword evidence="2 5" id="KW-0812">Transmembrane</keyword>